<dbReference type="PANTHER" id="PTHR14240">
    <property type="entry name" value="RETINITIS PIGMENTOSA GTPASE REGULATOR-INTERACTING PROTEIN"/>
    <property type="match status" value="1"/>
</dbReference>
<feature type="compositionally biased region" description="Polar residues" evidence="1">
    <location>
        <begin position="1170"/>
        <end position="1185"/>
    </location>
</feature>
<feature type="compositionally biased region" description="Low complexity" evidence="1">
    <location>
        <begin position="1147"/>
        <end position="1169"/>
    </location>
</feature>
<feature type="region of interest" description="Disordered" evidence="1">
    <location>
        <begin position="1"/>
        <end position="28"/>
    </location>
</feature>
<dbReference type="EMBL" id="JWZX01000882">
    <property type="protein sequence ID" value="KOO35408.1"/>
    <property type="molecule type" value="Genomic_DNA"/>
</dbReference>
<reference evidence="4" key="1">
    <citation type="journal article" date="2015" name="PLoS Genet.">
        <title>Genome Sequence and Transcriptome Analyses of Chrysochromulina tobin: Metabolic Tools for Enhanced Algal Fitness in the Prominent Order Prymnesiales (Haptophyceae).</title>
        <authorList>
            <person name="Hovde B.T."/>
            <person name="Deodato C.R."/>
            <person name="Hunsperger H.M."/>
            <person name="Ryken S.A."/>
            <person name="Yost W."/>
            <person name="Jha R.K."/>
            <person name="Patterson J."/>
            <person name="Monnat R.J. Jr."/>
            <person name="Barlow S.B."/>
            <person name="Starkenburg S.R."/>
            <person name="Cattolico R.A."/>
        </authorList>
    </citation>
    <scope>NUCLEOTIDE SEQUENCE</scope>
    <source>
        <strain evidence="4">CCMP291</strain>
    </source>
</reference>
<sequence length="1290" mass="136666">DSDGVPSPSGSISARSSSHRSCAPTQASSSSHWVEIDFLGLGEPSPLATAREPKGASATLELEYKHTIAVPPGSRQQATLKTALVGKTAKSADVYVTLKSAPRRGEERVVGQGAFNLRSDLLGKKLDLVDAPIALQGLKGPVGTLRMSVIALEALRAALPTNVLSSIEEESARLAQGAVASAATPQMVRVEVGALNLASALKSDPEVGEVWIEVDLVDIGDKAALVTPHLRKTAAPLDFKFSHSVSIAPGSREQETLKQALDAKDEQESDVYFELKTSVRGQESDVAQGFLNLKKLLDKGADLLNQRVQLSGRDGGNAGTLTCSIAAVQALRNAVAGPSGGRDVARQTSISVEVGALNLAAALKSDPEVGEVWIEVDLVDIGDKAALVTPHLRKTAAPLDFKFSHSVSIAPGSREQETLKQALDAKDEQESDVYFELKTSVRGQESEVAQGFLNLKKLLADGQDIQNRAVALQGRKGPAGTLKVSLIALDALKALDGPVGVASAAASQIGPRLPATLTLEVGKLVLPTAVRQDLDVGDVFVVVDLLGLGGSQGAKTIETRKVHKMKSPLDFAFTRAIEVNPDSAEASTIKAALEAKEDQESDVYFELKYDAGGRGIKELGSGFLNLKKAHKDGADFEQVQLPLQGPAGDAGTLTVSIRAVDVIKAVLAPPLRGSARQEAMPRTKPAASGTGRQPIDTVRIDVGRLELAPTIRSDPSVGELFVQVDLLDLGSSGALKTARLPKGGSALDFKFSHSVSIAPGSREQETLKQALDAKDEQESDVYFELKTSVRGQESDVAQGFLNLKKLLDKGADLLNQRVQLSGRDGGNAGTLTCSIAAVQALRNAVAGPSGGRDVARQTSISVEVGALNLAAALKSDPEVGEVWIEVDLVDIGDKAALSTAHLSKRAVPLEFGFAYSVSIAPGSREQETLKQVLDAKDEQESDVYFELKTSVRGKDEQVAQGFLNLKKLLVDGKDFANVAVALQGRKGPAGTLKVGALTMTPRLRDDINVDEMWVEIDMIDMGEKAALSTAHLKKLSARGKPLDFGFTHAIEVARGSRDANALKAALDNPSAQESDVYFILRSVDPKGKDFDVGQAYLNLRKLVDEQRDVVRAPTPLLDPRGQSLGQLTLSIFALDAIREATGEARRAGASAGTSDAKSPSKSASKFASSLEPSATSPPRSKSPTLRGSDRELTFRLESLTLGGALQNDRSLRKVYVSLSVLGAPFNTPDLDKGSPNRPITVNYSFQVPVEPSSRTENSLLSAMRASERDLAKANVVLELMFPEGDTGRPL</sequence>
<feature type="domain" description="RPGRIP1 C-terminal" evidence="2">
    <location>
        <begin position="349"/>
        <end position="494"/>
    </location>
</feature>
<accession>A0A0M0KAH0</accession>
<gene>
    <name evidence="3" type="ORF">Ctob_016335</name>
</gene>
<feature type="region of interest" description="Disordered" evidence="1">
    <location>
        <begin position="674"/>
        <end position="693"/>
    </location>
</feature>
<feature type="region of interest" description="Disordered" evidence="1">
    <location>
        <begin position="1145"/>
        <end position="1189"/>
    </location>
</feature>
<feature type="domain" description="RPGRIP1 C-terminal" evidence="2">
    <location>
        <begin position="28"/>
        <end position="158"/>
    </location>
</feature>
<keyword evidence="4" id="KW-1185">Reference proteome</keyword>
<evidence type="ECO:0000313" key="3">
    <source>
        <dbReference type="EMBL" id="KOO35408.1"/>
    </source>
</evidence>
<evidence type="ECO:0000313" key="4">
    <source>
        <dbReference type="Proteomes" id="UP000037460"/>
    </source>
</evidence>
<dbReference type="GO" id="GO:1905515">
    <property type="term" value="P:non-motile cilium assembly"/>
    <property type="evidence" value="ECO:0007669"/>
    <property type="project" value="TreeGrafter"/>
</dbReference>
<feature type="non-terminal residue" evidence="3">
    <location>
        <position position="1290"/>
    </location>
</feature>
<protein>
    <recommendedName>
        <fullName evidence="2">RPGRIP1 C-terminal domain-containing protein</fullName>
    </recommendedName>
</protein>
<dbReference type="PANTHER" id="PTHR14240:SF1">
    <property type="entry name" value="PROTEIN FANTOM-RELATED"/>
    <property type="match status" value="1"/>
</dbReference>
<dbReference type="InterPro" id="IPR035892">
    <property type="entry name" value="C2_domain_sf"/>
</dbReference>
<feature type="non-terminal residue" evidence="3">
    <location>
        <position position="1"/>
    </location>
</feature>
<dbReference type="Pfam" id="PF18111">
    <property type="entry name" value="RPGR1_C"/>
    <property type="match status" value="6"/>
</dbReference>
<proteinExistence type="predicted"/>
<feature type="domain" description="RPGRIP1 C-terminal" evidence="2">
    <location>
        <begin position="696"/>
        <end position="844"/>
    </location>
</feature>
<organism evidence="3 4">
    <name type="scientific">Chrysochromulina tobinii</name>
    <dbReference type="NCBI Taxonomy" id="1460289"/>
    <lineage>
        <taxon>Eukaryota</taxon>
        <taxon>Haptista</taxon>
        <taxon>Haptophyta</taxon>
        <taxon>Prymnesiophyceae</taxon>
        <taxon>Prymnesiales</taxon>
        <taxon>Chrysochromulinaceae</taxon>
        <taxon>Chrysochromulina</taxon>
    </lineage>
</organism>
<dbReference type="Proteomes" id="UP000037460">
    <property type="component" value="Unassembled WGS sequence"/>
</dbReference>
<dbReference type="GO" id="GO:0035869">
    <property type="term" value="C:ciliary transition zone"/>
    <property type="evidence" value="ECO:0007669"/>
    <property type="project" value="TreeGrafter"/>
</dbReference>
<dbReference type="InterPro" id="IPR031139">
    <property type="entry name" value="RPGRIP1_fam"/>
</dbReference>
<feature type="domain" description="RPGRIP1 C-terminal" evidence="2">
    <location>
        <begin position="1000"/>
        <end position="1140"/>
    </location>
</feature>
<feature type="domain" description="RPGRIP1 C-terminal" evidence="2">
    <location>
        <begin position="516"/>
        <end position="667"/>
    </location>
</feature>
<comment type="caution">
    <text evidence="3">The sequence shown here is derived from an EMBL/GenBank/DDBJ whole genome shotgun (WGS) entry which is preliminary data.</text>
</comment>
<dbReference type="InterPro" id="IPR041091">
    <property type="entry name" value="RPGRIP1_C"/>
</dbReference>
<dbReference type="Gene3D" id="2.60.40.150">
    <property type="entry name" value="C2 domain"/>
    <property type="match status" value="7"/>
</dbReference>
<name>A0A0M0KAH0_9EUKA</name>
<evidence type="ECO:0000256" key="1">
    <source>
        <dbReference type="SAM" id="MobiDB-lite"/>
    </source>
</evidence>
<feature type="domain" description="RPGRIP1 C-terminal" evidence="2">
    <location>
        <begin position="186"/>
        <end position="334"/>
    </location>
</feature>
<feature type="compositionally biased region" description="Low complexity" evidence="1">
    <location>
        <begin position="7"/>
        <end position="21"/>
    </location>
</feature>
<evidence type="ECO:0000259" key="2">
    <source>
        <dbReference type="Pfam" id="PF18111"/>
    </source>
</evidence>